<evidence type="ECO:0000313" key="2">
    <source>
        <dbReference type="Proteomes" id="UP001172082"/>
    </source>
</evidence>
<organism evidence="1 2">
    <name type="scientific">Splendidivirga corallicola</name>
    <dbReference type="NCBI Taxonomy" id="3051826"/>
    <lineage>
        <taxon>Bacteria</taxon>
        <taxon>Pseudomonadati</taxon>
        <taxon>Bacteroidota</taxon>
        <taxon>Cytophagia</taxon>
        <taxon>Cytophagales</taxon>
        <taxon>Splendidivirgaceae</taxon>
        <taxon>Splendidivirga</taxon>
    </lineage>
</organism>
<dbReference type="Proteomes" id="UP001172082">
    <property type="component" value="Unassembled WGS sequence"/>
</dbReference>
<comment type="caution">
    <text evidence="1">The sequence shown here is derived from an EMBL/GenBank/DDBJ whole genome shotgun (WGS) entry which is preliminary data.</text>
</comment>
<name>A0ABT8KVC8_9BACT</name>
<accession>A0ABT8KVC8</accession>
<evidence type="ECO:0000313" key="1">
    <source>
        <dbReference type="EMBL" id="MDN5204729.1"/>
    </source>
</evidence>
<proteinExistence type="predicted"/>
<gene>
    <name evidence="1" type="ORF">QQ008_25285</name>
</gene>
<keyword evidence="2" id="KW-1185">Reference proteome</keyword>
<evidence type="ECO:0008006" key="3">
    <source>
        <dbReference type="Google" id="ProtNLM"/>
    </source>
</evidence>
<sequence length="270" mass="30578">MKVLDLSKKVIACGIVFSILLASCKDDEGTTQSTAPAIPPSSTFVMDFDDFQGNGNDGGRLAKGNWLHAGLNVLVWNVVITANLAVPVTAFHESMKQTPEFIGDNTWQWTFTFEVNEVEHTAKLQGKLVSNGTDWRMLISKEGEFTDFEWYTGHSNAELTEGTWRLNIDPNDPRPYLDIEWTRNTDNTVASIKYTNVIPADDNNGSYILYGINQEEPFDRFYDIFIKSENNLIEIDWDYETKAGRVKNPAHFSDEAFHCWDGNLDNVDCQ</sequence>
<dbReference type="PROSITE" id="PS51257">
    <property type="entry name" value="PROKAR_LIPOPROTEIN"/>
    <property type="match status" value="1"/>
</dbReference>
<dbReference type="RefSeq" id="WP_346754752.1">
    <property type="nucleotide sequence ID" value="NZ_JAUJEA010000012.1"/>
</dbReference>
<protein>
    <recommendedName>
        <fullName evidence="3">Lipoprotein</fullName>
    </recommendedName>
</protein>
<reference evidence="1" key="1">
    <citation type="submission" date="2023-06" db="EMBL/GenBank/DDBJ databases">
        <title>Genomic of Parafulvivirga corallium.</title>
        <authorList>
            <person name="Wang G."/>
        </authorList>
    </citation>
    <scope>NUCLEOTIDE SEQUENCE</scope>
    <source>
        <strain evidence="1">BMA10</strain>
    </source>
</reference>
<dbReference type="EMBL" id="JAUJEA010000012">
    <property type="protein sequence ID" value="MDN5204729.1"/>
    <property type="molecule type" value="Genomic_DNA"/>
</dbReference>